<dbReference type="Proteomes" id="UP000516260">
    <property type="component" value="Chromosome 4"/>
</dbReference>
<dbReference type="Pfam" id="PF01094">
    <property type="entry name" value="ANF_receptor"/>
    <property type="match status" value="1"/>
</dbReference>
<comment type="subcellular location">
    <subcellularLocation>
        <location evidence="1">Membrane</location>
        <topology evidence="1">Single-pass type I membrane protein</topology>
    </subcellularLocation>
</comment>
<dbReference type="GO" id="GO:0007165">
    <property type="term" value="P:signal transduction"/>
    <property type="evidence" value="ECO:0007669"/>
    <property type="project" value="TreeGrafter"/>
</dbReference>
<proteinExistence type="predicted"/>
<evidence type="ECO:0000256" key="1">
    <source>
        <dbReference type="ARBA" id="ARBA00004479"/>
    </source>
</evidence>
<gene>
    <name evidence="11" type="ORF">fugu_004410</name>
</gene>
<dbReference type="GO" id="GO:0016020">
    <property type="term" value="C:membrane"/>
    <property type="evidence" value="ECO:0007669"/>
    <property type="project" value="UniProtKB-SubCell"/>
</dbReference>
<feature type="domain" description="Receptor ligand binding region" evidence="10">
    <location>
        <begin position="46"/>
        <end position="387"/>
    </location>
</feature>
<keyword evidence="4 8" id="KW-1133">Transmembrane helix</keyword>
<name>A0A4Z2BF69_9TELE</name>
<dbReference type="SUPFAM" id="SSF53822">
    <property type="entry name" value="Periplasmic binding protein-like I"/>
    <property type="match status" value="1"/>
</dbReference>
<accession>A0A4Z2BF69</accession>
<evidence type="ECO:0000256" key="6">
    <source>
        <dbReference type="ARBA" id="ARBA00023170"/>
    </source>
</evidence>
<reference evidence="11 12" key="1">
    <citation type="submission" date="2019-04" db="EMBL/GenBank/DDBJ databases">
        <title>The sequence and de novo assembly of Takifugu bimaculatus genome using PacBio and Hi-C technologies.</title>
        <authorList>
            <person name="Xu P."/>
            <person name="Liu B."/>
            <person name="Zhou Z."/>
        </authorList>
    </citation>
    <scope>NUCLEOTIDE SEQUENCE [LARGE SCALE GENOMIC DNA]</scope>
    <source>
        <strain evidence="11">TB-2018</strain>
        <tissue evidence="11">Muscle</tissue>
    </source>
</reference>
<dbReference type="Gene3D" id="3.40.50.2300">
    <property type="match status" value="2"/>
</dbReference>
<keyword evidence="12" id="KW-1185">Reference proteome</keyword>
<dbReference type="PRINTS" id="PR00255">
    <property type="entry name" value="NATPEPTIDER"/>
</dbReference>
<dbReference type="EMBL" id="SWLE01000017">
    <property type="protein sequence ID" value="TNM90176.1"/>
    <property type="molecule type" value="Genomic_DNA"/>
</dbReference>
<dbReference type="GO" id="GO:0017046">
    <property type="term" value="F:peptide hormone binding"/>
    <property type="evidence" value="ECO:0007669"/>
    <property type="project" value="TreeGrafter"/>
</dbReference>
<comment type="caution">
    <text evidence="11">The sequence shown here is derived from an EMBL/GenBank/DDBJ whole genome shotgun (WGS) entry which is preliminary data.</text>
</comment>
<evidence type="ECO:0000256" key="2">
    <source>
        <dbReference type="ARBA" id="ARBA00022692"/>
    </source>
</evidence>
<organism evidence="11 12">
    <name type="scientific">Takifugu bimaculatus</name>
    <dbReference type="NCBI Taxonomy" id="433685"/>
    <lineage>
        <taxon>Eukaryota</taxon>
        <taxon>Metazoa</taxon>
        <taxon>Chordata</taxon>
        <taxon>Craniata</taxon>
        <taxon>Vertebrata</taxon>
        <taxon>Euteleostomi</taxon>
        <taxon>Actinopterygii</taxon>
        <taxon>Neopterygii</taxon>
        <taxon>Teleostei</taxon>
        <taxon>Neoteleostei</taxon>
        <taxon>Acanthomorphata</taxon>
        <taxon>Eupercaria</taxon>
        <taxon>Tetraodontiformes</taxon>
        <taxon>Tetradontoidea</taxon>
        <taxon>Tetraodontidae</taxon>
        <taxon>Takifugu</taxon>
    </lineage>
</organism>
<dbReference type="PANTHER" id="PTHR44755">
    <property type="entry name" value="NATRIURETIC PEPTIDE RECEPTOR 3-RELATED"/>
    <property type="match status" value="1"/>
</dbReference>
<dbReference type="InterPro" id="IPR052612">
    <property type="entry name" value="ANP_Clearance_Receptor"/>
</dbReference>
<evidence type="ECO:0000313" key="12">
    <source>
        <dbReference type="Proteomes" id="UP000516260"/>
    </source>
</evidence>
<evidence type="ECO:0000313" key="11">
    <source>
        <dbReference type="EMBL" id="TNM90176.1"/>
    </source>
</evidence>
<dbReference type="InterPro" id="IPR001170">
    <property type="entry name" value="ANPR/GUC"/>
</dbReference>
<dbReference type="PROSITE" id="PS00458">
    <property type="entry name" value="ANF_RECEPTORS"/>
    <property type="match status" value="1"/>
</dbReference>
<dbReference type="InterPro" id="IPR028082">
    <property type="entry name" value="Peripla_BP_I"/>
</dbReference>
<dbReference type="PANTHER" id="PTHR44755:SF11">
    <property type="entry name" value="ATRIAL NATRIURETIC PEPTIDE RECEPTOR 3 ISOFORM X1"/>
    <property type="match status" value="1"/>
</dbReference>
<keyword evidence="7" id="KW-0325">Glycoprotein</keyword>
<dbReference type="FunFam" id="3.40.50.2300:FF:000147">
    <property type="entry name" value="Atrial natriuretic peptide receptor 3"/>
    <property type="match status" value="1"/>
</dbReference>
<keyword evidence="5 8" id="KW-0472">Membrane</keyword>
<feature type="chain" id="PRO_5021508702" description="Receptor ligand binding region domain-containing protein" evidence="9">
    <location>
        <begin position="21"/>
        <end position="498"/>
    </location>
</feature>
<feature type="transmembrane region" description="Helical" evidence="8">
    <location>
        <begin position="437"/>
        <end position="462"/>
    </location>
</feature>
<evidence type="ECO:0000256" key="7">
    <source>
        <dbReference type="ARBA" id="ARBA00023180"/>
    </source>
</evidence>
<evidence type="ECO:0000256" key="3">
    <source>
        <dbReference type="ARBA" id="ARBA00022729"/>
    </source>
</evidence>
<feature type="signal peptide" evidence="9">
    <location>
        <begin position="1"/>
        <end position="20"/>
    </location>
</feature>
<keyword evidence="3 9" id="KW-0732">Signal</keyword>
<keyword evidence="6" id="KW-0675">Receptor</keyword>
<evidence type="ECO:0000256" key="4">
    <source>
        <dbReference type="ARBA" id="ARBA00022989"/>
    </source>
</evidence>
<keyword evidence="2 8" id="KW-0812">Transmembrane</keyword>
<dbReference type="AlphaFoldDB" id="A0A4Z2BF69"/>
<sequence length="498" mass="55758">MLSLCNLYVCLSAALMQAVAHNVTENIEVLAFLPQNNSYLFSFARVAPAVLYAERILKTDGRFSGFRFNIHFEDSDCLNSAMFTLVDRSCGQKPHLILGPVCEYAAAAVVRLASHWNVPVISAGALAAGFSNKNAEYAHLTRIAPSYVKMAEIFTAMFERFDWRSALLVYEDDKEERNCYFTLEGIYHLMPDIHMKTYAFSEGDALDTDDVLQNIIDTEVVIMCMGAEKIRELMLAAHKRQLTSGNYMFFNVDLFNASSYGNGSWRKGDKYDNNAKQAYASLNTVTLLRTVKPEFEKFSEEMKTSMKQVLRDCKDCESINMFAEGFHDAMLLYAIALYEAMKNGYSKLNGSEITSRMWNRTFEGIAGQVSIDENGDRNGDFSLIAMTNIGSGTYEVVANYFGGNGSFQLLPGISADRFTLKGRHKSPPEIPDNSCGLGVSALTGVIVGAVLGAVMLITFYFIRKNYKITIERRTQAEECNTAKHRQLREDSIRSNFSV</sequence>
<evidence type="ECO:0000256" key="8">
    <source>
        <dbReference type="SAM" id="Phobius"/>
    </source>
</evidence>
<evidence type="ECO:0000256" key="5">
    <source>
        <dbReference type="ARBA" id="ARBA00023136"/>
    </source>
</evidence>
<dbReference type="GO" id="GO:0016941">
    <property type="term" value="F:natriuretic peptide receptor activity"/>
    <property type="evidence" value="ECO:0007669"/>
    <property type="project" value="TreeGrafter"/>
</dbReference>
<dbReference type="InterPro" id="IPR001828">
    <property type="entry name" value="ANF_lig-bd_rcpt"/>
</dbReference>
<protein>
    <recommendedName>
        <fullName evidence="10">Receptor ligand binding region domain-containing protein</fullName>
    </recommendedName>
</protein>
<evidence type="ECO:0000256" key="9">
    <source>
        <dbReference type="SAM" id="SignalP"/>
    </source>
</evidence>
<evidence type="ECO:0000259" key="10">
    <source>
        <dbReference type="Pfam" id="PF01094"/>
    </source>
</evidence>